<dbReference type="EMBL" id="SUKA01000010">
    <property type="protein sequence ID" value="TJY61357.1"/>
    <property type="molecule type" value="Genomic_DNA"/>
</dbReference>
<feature type="signal peptide" evidence="3">
    <location>
        <begin position="1"/>
        <end position="28"/>
    </location>
</feature>
<evidence type="ECO:0000313" key="7">
    <source>
        <dbReference type="Proteomes" id="UP000309872"/>
    </source>
</evidence>
<keyword evidence="2" id="KW-0812">Transmembrane</keyword>
<sequence length="269" mass="29901">MKKINTIKHYWQLVLPFCLLLALMNSCAVTKKTVYFNDLSPDTLVASRIAAKFEEPRIQPDDILSIQVTTIDPQSTQIVNQTMAIQAIGASSSSNTGNQMISGFVIDKEGFVQLNLLGKVKLGGLTTFEARREIEVQALKYYNNPTVQVRFANYKITVLGEVNRPATYTVPNEKVTIFDALGLAGDLTIHGRRENILLVREEQGANELVRLNLNDSKLLQSPYFYLKQGDVIYVEPGRSKVAQTNAQRTQLIAIASSLISLLVTLAVRL</sequence>
<keyword evidence="1 3" id="KW-0732">Signal</keyword>
<evidence type="ECO:0000256" key="2">
    <source>
        <dbReference type="SAM" id="Phobius"/>
    </source>
</evidence>
<accession>A0A4U0GR97</accession>
<dbReference type="PANTHER" id="PTHR33619:SF3">
    <property type="entry name" value="POLYSACCHARIDE EXPORT PROTEIN GFCE-RELATED"/>
    <property type="match status" value="1"/>
</dbReference>
<feature type="transmembrane region" description="Helical" evidence="2">
    <location>
        <begin position="249"/>
        <end position="267"/>
    </location>
</feature>
<dbReference type="Proteomes" id="UP000309872">
    <property type="component" value="Unassembled WGS sequence"/>
</dbReference>
<reference evidence="6 7" key="1">
    <citation type="submission" date="2019-04" db="EMBL/GenBank/DDBJ databases">
        <title>Sphingobacterium olei sp. nov., isolated from oil-contaminated soil.</title>
        <authorList>
            <person name="Liu B."/>
        </authorList>
    </citation>
    <scope>NUCLEOTIDE SEQUENCE [LARGE SCALE GENOMIC DNA]</scope>
    <source>
        <strain evidence="6 7">Y3L14</strain>
    </source>
</reference>
<gene>
    <name evidence="6" type="ORF">FAZ19_22320</name>
</gene>
<dbReference type="Pfam" id="PF02563">
    <property type="entry name" value="Poly_export"/>
    <property type="match status" value="1"/>
</dbReference>
<dbReference type="InterPro" id="IPR049712">
    <property type="entry name" value="Poly_export"/>
</dbReference>
<feature type="domain" description="Polysaccharide export protein N-terminal" evidence="4">
    <location>
        <begin position="55"/>
        <end position="151"/>
    </location>
</feature>
<protein>
    <submittedName>
        <fullName evidence="6">Uncharacterized protein</fullName>
    </submittedName>
</protein>
<keyword evidence="2" id="KW-1133">Transmembrane helix</keyword>
<dbReference type="OrthoDB" id="662756at2"/>
<comment type="caution">
    <text evidence="6">The sequence shown here is derived from an EMBL/GenBank/DDBJ whole genome shotgun (WGS) entry which is preliminary data.</text>
</comment>
<dbReference type="Pfam" id="PF10531">
    <property type="entry name" value="SLBB"/>
    <property type="match status" value="1"/>
</dbReference>
<dbReference type="PANTHER" id="PTHR33619">
    <property type="entry name" value="POLYSACCHARIDE EXPORT PROTEIN GFCE-RELATED"/>
    <property type="match status" value="1"/>
</dbReference>
<dbReference type="GO" id="GO:0015159">
    <property type="term" value="F:polysaccharide transmembrane transporter activity"/>
    <property type="evidence" value="ECO:0007669"/>
    <property type="project" value="InterPro"/>
</dbReference>
<feature type="domain" description="Soluble ligand binding" evidence="5">
    <location>
        <begin position="155"/>
        <end position="204"/>
    </location>
</feature>
<dbReference type="InterPro" id="IPR003715">
    <property type="entry name" value="Poly_export_N"/>
</dbReference>
<proteinExistence type="predicted"/>
<dbReference type="AlphaFoldDB" id="A0A4U0GR97"/>
<feature type="chain" id="PRO_5020674918" evidence="3">
    <location>
        <begin position="29"/>
        <end position="269"/>
    </location>
</feature>
<dbReference type="RefSeq" id="WP_136822994.1">
    <property type="nucleotide sequence ID" value="NZ_BMJX01000010.1"/>
</dbReference>
<evidence type="ECO:0000256" key="1">
    <source>
        <dbReference type="ARBA" id="ARBA00022729"/>
    </source>
</evidence>
<name>A0A4U0GR97_9SPHI</name>
<evidence type="ECO:0000259" key="5">
    <source>
        <dbReference type="Pfam" id="PF10531"/>
    </source>
</evidence>
<keyword evidence="7" id="KW-1185">Reference proteome</keyword>
<dbReference type="Gene3D" id="3.10.560.10">
    <property type="entry name" value="Outer membrane lipoprotein wza domain like"/>
    <property type="match status" value="1"/>
</dbReference>
<evidence type="ECO:0000259" key="4">
    <source>
        <dbReference type="Pfam" id="PF02563"/>
    </source>
</evidence>
<evidence type="ECO:0000313" key="6">
    <source>
        <dbReference type="EMBL" id="TJY61357.1"/>
    </source>
</evidence>
<organism evidence="6 7">
    <name type="scientific">Sphingobacterium alkalisoli</name>
    <dbReference type="NCBI Taxonomy" id="1874115"/>
    <lineage>
        <taxon>Bacteria</taxon>
        <taxon>Pseudomonadati</taxon>
        <taxon>Bacteroidota</taxon>
        <taxon>Sphingobacteriia</taxon>
        <taxon>Sphingobacteriales</taxon>
        <taxon>Sphingobacteriaceae</taxon>
        <taxon>Sphingobacterium</taxon>
    </lineage>
</organism>
<keyword evidence="2" id="KW-0472">Membrane</keyword>
<dbReference type="InterPro" id="IPR019554">
    <property type="entry name" value="Soluble_ligand-bd"/>
</dbReference>
<evidence type="ECO:0000256" key="3">
    <source>
        <dbReference type="SAM" id="SignalP"/>
    </source>
</evidence>